<dbReference type="Gene3D" id="1.10.579.10">
    <property type="entry name" value="DNA Cyclobutane Dipyrimidine Photolyase, subunit A, domain 3"/>
    <property type="match status" value="1"/>
</dbReference>
<feature type="domain" description="Cryptochrome/DNA photolyase FAD-binding" evidence="2">
    <location>
        <begin position="35"/>
        <end position="116"/>
    </location>
</feature>
<accession>A0ABN3G0J7</accession>
<feature type="region of interest" description="Disordered" evidence="1">
    <location>
        <begin position="1"/>
        <end position="33"/>
    </location>
</feature>
<keyword evidence="4" id="KW-1185">Reference proteome</keyword>
<sequence length="126" mass="14526">MIPRSEAARSAETPPRRAAERTHAPILIGSTPRGNLANNQVNWQWNTRNRYRHPSLNPIRRAQRHDPRGECVRRYVPELRDIPGAAVREPGKLPDSERRALRYPDPVVDLIVGRNRRFLNSRPGSR</sequence>
<evidence type="ECO:0000313" key="3">
    <source>
        <dbReference type="EMBL" id="GAA2341636.1"/>
    </source>
</evidence>
<dbReference type="EMBL" id="BAAARA010000004">
    <property type="protein sequence ID" value="GAA2341636.1"/>
    <property type="molecule type" value="Genomic_DNA"/>
</dbReference>
<dbReference type="RefSeq" id="WP_344128662.1">
    <property type="nucleotide sequence ID" value="NZ_BAAARA010000004.1"/>
</dbReference>
<dbReference type="Pfam" id="PF03441">
    <property type="entry name" value="FAD_binding_7"/>
    <property type="match status" value="1"/>
</dbReference>
<proteinExistence type="predicted"/>
<feature type="compositionally biased region" description="Basic and acidic residues" evidence="1">
    <location>
        <begin position="1"/>
        <end position="23"/>
    </location>
</feature>
<dbReference type="InterPro" id="IPR036134">
    <property type="entry name" value="Crypto/Photolyase_FAD-like_sf"/>
</dbReference>
<dbReference type="Proteomes" id="UP001501218">
    <property type="component" value="Unassembled WGS sequence"/>
</dbReference>
<comment type="caution">
    <text evidence="3">The sequence shown here is derived from an EMBL/GenBank/DDBJ whole genome shotgun (WGS) entry which is preliminary data.</text>
</comment>
<organism evidence="3 4">
    <name type="scientific">Saccharopolyspora halophila</name>
    <dbReference type="NCBI Taxonomy" id="405551"/>
    <lineage>
        <taxon>Bacteria</taxon>
        <taxon>Bacillati</taxon>
        <taxon>Actinomycetota</taxon>
        <taxon>Actinomycetes</taxon>
        <taxon>Pseudonocardiales</taxon>
        <taxon>Pseudonocardiaceae</taxon>
        <taxon>Saccharopolyspora</taxon>
    </lineage>
</organism>
<protein>
    <recommendedName>
        <fullName evidence="2">Cryptochrome/DNA photolyase FAD-binding domain-containing protein</fullName>
    </recommendedName>
</protein>
<gene>
    <name evidence="3" type="ORF">GCM10009854_17680</name>
</gene>
<evidence type="ECO:0000259" key="2">
    <source>
        <dbReference type="Pfam" id="PF03441"/>
    </source>
</evidence>
<name>A0ABN3G0J7_9PSEU</name>
<reference evidence="3 4" key="1">
    <citation type="journal article" date="2019" name="Int. J. Syst. Evol. Microbiol.">
        <title>The Global Catalogue of Microorganisms (GCM) 10K type strain sequencing project: providing services to taxonomists for standard genome sequencing and annotation.</title>
        <authorList>
            <consortium name="The Broad Institute Genomics Platform"/>
            <consortium name="The Broad Institute Genome Sequencing Center for Infectious Disease"/>
            <person name="Wu L."/>
            <person name="Ma J."/>
        </authorList>
    </citation>
    <scope>NUCLEOTIDE SEQUENCE [LARGE SCALE GENOMIC DNA]</scope>
    <source>
        <strain evidence="3 4">JCM 16221</strain>
    </source>
</reference>
<dbReference type="SUPFAM" id="SSF48173">
    <property type="entry name" value="Cryptochrome/photolyase FAD-binding domain"/>
    <property type="match status" value="1"/>
</dbReference>
<evidence type="ECO:0000313" key="4">
    <source>
        <dbReference type="Proteomes" id="UP001501218"/>
    </source>
</evidence>
<evidence type="ECO:0000256" key="1">
    <source>
        <dbReference type="SAM" id="MobiDB-lite"/>
    </source>
</evidence>
<dbReference type="InterPro" id="IPR005101">
    <property type="entry name" value="Cryptochr/Photolyase_FAD-bd"/>
</dbReference>